<reference evidence="1 2" key="1">
    <citation type="journal article" date="2015" name="Nature">
        <title>rRNA introns, odd ribosomes, and small enigmatic genomes across a large radiation of phyla.</title>
        <authorList>
            <person name="Brown C.T."/>
            <person name="Hug L.A."/>
            <person name="Thomas B.C."/>
            <person name="Sharon I."/>
            <person name="Castelle C.J."/>
            <person name="Singh A."/>
            <person name="Wilkins M.J."/>
            <person name="Williams K.H."/>
            <person name="Banfield J.F."/>
        </authorList>
    </citation>
    <scope>NUCLEOTIDE SEQUENCE [LARGE SCALE GENOMIC DNA]</scope>
</reference>
<protein>
    <submittedName>
        <fullName evidence="1">Uncharacterized protein</fullName>
    </submittedName>
</protein>
<proteinExistence type="predicted"/>
<evidence type="ECO:0000313" key="1">
    <source>
        <dbReference type="EMBL" id="KKW12834.1"/>
    </source>
</evidence>
<name>A0A0G1Z261_9BACT</name>
<gene>
    <name evidence="1" type="ORF">UY48_C0008G0009</name>
</gene>
<dbReference type="AlphaFoldDB" id="A0A0G1Z261"/>
<evidence type="ECO:0000313" key="2">
    <source>
        <dbReference type="Proteomes" id="UP000034588"/>
    </source>
</evidence>
<accession>A0A0G1Z261</accession>
<dbReference type="EMBL" id="LCQD01000008">
    <property type="protein sequence ID" value="KKW12834.1"/>
    <property type="molecule type" value="Genomic_DNA"/>
</dbReference>
<comment type="caution">
    <text evidence="1">The sequence shown here is derived from an EMBL/GenBank/DDBJ whole genome shotgun (WGS) entry which is preliminary data.</text>
</comment>
<organism evidence="1 2">
    <name type="scientific">Candidatus Gottesmanbacteria bacterium GW2011_GWB1_49_7</name>
    <dbReference type="NCBI Taxonomy" id="1618448"/>
    <lineage>
        <taxon>Bacteria</taxon>
        <taxon>Candidatus Gottesmaniibacteriota</taxon>
    </lineage>
</organism>
<dbReference type="Proteomes" id="UP000034588">
    <property type="component" value="Unassembled WGS sequence"/>
</dbReference>
<sequence>MLPADPPEQPNDITKYVCEACWTILRSGFSDRARFTILSQARRYSQKNRRVLDYEQDDEYLAYIFNGETQVGPKRLPGFMLELEIETDESYIRLLVKDTSLAVVQAEFWQRAADSPRPEEDDVAWLLYGIDLPRK</sequence>